<sequence>MIAYKGFAPGLICRGYQFIMGLNKTEKANCGRNGFHCAENPLDCLNYYSNMDQAEYYIVNAGGDMDEDGNDTKISCTELTILKKLTKEDFFLHALAFIADHPLREWSRHVIKDKAKAVLGYAVVRGIDPVASGTKGDILAFAKENPVNGHIIQIALAQVDGIKVLPDTWYGADLTERRVALL</sequence>
<accession>A0A2K4ZBH8</accession>
<keyword evidence="3" id="KW-1185">Reference proteome</keyword>
<protein>
    <recommendedName>
        <fullName evidence="1">DUF7666 domain-containing protein</fullName>
    </recommendedName>
</protein>
<evidence type="ECO:0000313" key="3">
    <source>
        <dbReference type="Proteomes" id="UP000236311"/>
    </source>
</evidence>
<dbReference type="InterPro" id="IPR056083">
    <property type="entry name" value="DUF7666"/>
</dbReference>
<dbReference type="Proteomes" id="UP000236311">
    <property type="component" value="Unassembled WGS sequence"/>
</dbReference>
<dbReference type="RefSeq" id="WP_103237922.1">
    <property type="nucleotide sequence ID" value="NZ_JANJZD010000002.1"/>
</dbReference>
<dbReference type="OrthoDB" id="9812966at2"/>
<dbReference type="AlphaFoldDB" id="A0A2K4ZBH8"/>
<gene>
    <name evidence="2" type="ORF">AMURIS_00523</name>
</gene>
<evidence type="ECO:0000313" key="2">
    <source>
        <dbReference type="EMBL" id="SOY27818.1"/>
    </source>
</evidence>
<reference evidence="2 3" key="1">
    <citation type="submission" date="2018-01" db="EMBL/GenBank/DDBJ databases">
        <authorList>
            <person name="Gaut B.S."/>
            <person name="Morton B.R."/>
            <person name="Clegg M.T."/>
            <person name="Duvall M.R."/>
        </authorList>
    </citation>
    <scope>NUCLEOTIDE SEQUENCE [LARGE SCALE GENOMIC DNA]</scope>
    <source>
        <strain evidence="2">GP69</strain>
    </source>
</reference>
<organism evidence="2 3">
    <name type="scientific">Acetatifactor muris</name>
    <dbReference type="NCBI Taxonomy" id="879566"/>
    <lineage>
        <taxon>Bacteria</taxon>
        <taxon>Bacillati</taxon>
        <taxon>Bacillota</taxon>
        <taxon>Clostridia</taxon>
        <taxon>Lachnospirales</taxon>
        <taxon>Lachnospiraceae</taxon>
        <taxon>Acetatifactor</taxon>
    </lineage>
</organism>
<proteinExistence type="predicted"/>
<name>A0A2K4ZBH8_9FIRM</name>
<feature type="domain" description="DUF7666" evidence="1">
    <location>
        <begin position="1"/>
        <end position="92"/>
    </location>
</feature>
<dbReference type="Pfam" id="PF24703">
    <property type="entry name" value="DUF7666"/>
    <property type="match status" value="1"/>
</dbReference>
<evidence type="ECO:0000259" key="1">
    <source>
        <dbReference type="Pfam" id="PF24703"/>
    </source>
</evidence>
<dbReference type="EMBL" id="OFSM01000002">
    <property type="protein sequence ID" value="SOY27818.1"/>
    <property type="molecule type" value="Genomic_DNA"/>
</dbReference>